<dbReference type="RefSeq" id="WP_131612808.1">
    <property type="nucleotide sequence ID" value="NZ_SJSM01000036.1"/>
</dbReference>
<comment type="caution">
    <text evidence="1">The sequence shown here is derived from an EMBL/GenBank/DDBJ whole genome shotgun (WGS) entry which is preliminary data.</text>
</comment>
<gene>
    <name evidence="1" type="ORF">EZ444_25865</name>
</gene>
<dbReference type="Proteomes" id="UP000291117">
    <property type="component" value="Unassembled WGS sequence"/>
</dbReference>
<proteinExistence type="predicted"/>
<evidence type="ECO:0000313" key="1">
    <source>
        <dbReference type="EMBL" id="TCC83741.1"/>
    </source>
</evidence>
<reference evidence="1 2" key="1">
    <citation type="submission" date="2019-02" db="EMBL/GenBank/DDBJ databases">
        <title>Pedobacter sp. RP-3-8 sp. nov., isolated from Arctic soil.</title>
        <authorList>
            <person name="Dahal R.H."/>
        </authorList>
    </citation>
    <scope>NUCLEOTIDE SEQUENCE [LARGE SCALE GENOMIC DNA]</scope>
    <source>
        <strain evidence="1 2">RP-3-8</strain>
    </source>
</reference>
<organism evidence="1 2">
    <name type="scientific">Pedobacter hiemivivus</name>
    <dbReference type="NCBI Taxonomy" id="2530454"/>
    <lineage>
        <taxon>Bacteria</taxon>
        <taxon>Pseudomonadati</taxon>
        <taxon>Bacteroidota</taxon>
        <taxon>Sphingobacteriia</taxon>
        <taxon>Sphingobacteriales</taxon>
        <taxon>Sphingobacteriaceae</taxon>
        <taxon>Pedobacter</taxon>
    </lineage>
</organism>
<dbReference type="InterPro" id="IPR035986">
    <property type="entry name" value="PKD_dom_sf"/>
</dbReference>
<accession>A0A4R0MBT9</accession>
<protein>
    <submittedName>
        <fullName evidence="1">Uncharacterized protein</fullName>
    </submittedName>
</protein>
<keyword evidence="2" id="KW-1185">Reference proteome</keyword>
<name>A0A4R0MBT9_9SPHI</name>
<dbReference type="OrthoDB" id="770053at2"/>
<dbReference type="AlphaFoldDB" id="A0A4R0MBT9"/>
<sequence length="71" mass="8029">MDNVPGAYSYEWSIEALGDYTIYPAGDRWIDVIFSDPGSYRIICLVTLSDFSEVTYTLGVTVTQEPTSFKY</sequence>
<dbReference type="SUPFAM" id="SSF49299">
    <property type="entry name" value="PKD domain"/>
    <property type="match status" value="1"/>
</dbReference>
<evidence type="ECO:0000313" key="2">
    <source>
        <dbReference type="Proteomes" id="UP000291117"/>
    </source>
</evidence>
<dbReference type="EMBL" id="SJSM01000036">
    <property type="protein sequence ID" value="TCC83741.1"/>
    <property type="molecule type" value="Genomic_DNA"/>
</dbReference>